<evidence type="ECO:0000256" key="2">
    <source>
        <dbReference type="ARBA" id="ARBA00022801"/>
    </source>
</evidence>
<evidence type="ECO:0000313" key="4">
    <source>
        <dbReference type="Proteomes" id="UP000818029"/>
    </source>
</evidence>
<organism evidence="4 5">
    <name type="scientific">Gossypium hirsutum</name>
    <name type="common">Upland cotton</name>
    <name type="synonym">Gossypium mexicanum</name>
    <dbReference type="NCBI Taxonomy" id="3635"/>
    <lineage>
        <taxon>Eukaryota</taxon>
        <taxon>Viridiplantae</taxon>
        <taxon>Streptophyta</taxon>
        <taxon>Embryophyta</taxon>
        <taxon>Tracheophyta</taxon>
        <taxon>Spermatophyta</taxon>
        <taxon>Magnoliopsida</taxon>
        <taxon>eudicotyledons</taxon>
        <taxon>Gunneridae</taxon>
        <taxon>Pentapetalae</taxon>
        <taxon>rosids</taxon>
        <taxon>malvids</taxon>
        <taxon>Malvales</taxon>
        <taxon>Malvaceae</taxon>
        <taxon>Malvoideae</taxon>
        <taxon>Gossypium</taxon>
    </lineage>
</organism>
<keyword evidence="1" id="KW-0820">tRNA-binding</keyword>
<evidence type="ECO:0000256" key="1">
    <source>
        <dbReference type="ARBA" id="ARBA00022555"/>
    </source>
</evidence>
<dbReference type="InterPro" id="IPR001328">
    <property type="entry name" value="Pept_tRNA_hydro"/>
</dbReference>
<reference evidence="4" key="1">
    <citation type="journal article" date="2020" name="Nat. Genet.">
        <title>Genomic diversifications of five Gossypium allopolyploid species and their impact on cotton improvement.</title>
        <authorList>
            <person name="Chen Z.J."/>
            <person name="Sreedasyam A."/>
            <person name="Ando A."/>
            <person name="Song Q."/>
            <person name="De Santiago L.M."/>
            <person name="Hulse-Kemp A.M."/>
            <person name="Ding M."/>
            <person name="Ye W."/>
            <person name="Kirkbride R.C."/>
            <person name="Jenkins J."/>
            <person name="Plott C."/>
            <person name="Lovell J."/>
            <person name="Lin Y.M."/>
            <person name="Vaughn R."/>
            <person name="Liu B."/>
            <person name="Simpson S."/>
            <person name="Scheffler B.E."/>
            <person name="Wen L."/>
            <person name="Saski C.A."/>
            <person name="Grover C.E."/>
            <person name="Hu G."/>
            <person name="Conover J.L."/>
            <person name="Carlson J.W."/>
            <person name="Shu S."/>
            <person name="Boston L.B."/>
            <person name="Williams M."/>
            <person name="Peterson D.G."/>
            <person name="McGee K."/>
            <person name="Jones D.C."/>
            <person name="Wendel J.F."/>
            <person name="Stelly D.M."/>
            <person name="Grimwood J."/>
            <person name="Schmutz J."/>
        </authorList>
    </citation>
    <scope>NUCLEOTIDE SEQUENCE [LARGE SCALE GENOMIC DNA]</scope>
    <source>
        <strain evidence="4">cv. TM-1</strain>
    </source>
</reference>
<dbReference type="Gene3D" id="3.40.50.1470">
    <property type="entry name" value="Peptidyl-tRNA hydrolase"/>
    <property type="match status" value="1"/>
</dbReference>
<evidence type="ECO:0000256" key="3">
    <source>
        <dbReference type="ARBA" id="ARBA00022884"/>
    </source>
</evidence>
<dbReference type="RefSeq" id="XP_016684593.2">
    <property type="nucleotide sequence ID" value="XM_016829104.2"/>
</dbReference>
<keyword evidence="4" id="KW-1185">Reference proteome</keyword>
<proteinExistence type="predicted"/>
<dbReference type="Proteomes" id="UP000818029">
    <property type="component" value="Chromosome D02"/>
</dbReference>
<dbReference type="STRING" id="3635.A0A1U8NRC2"/>
<gene>
    <name evidence="5" type="primary">LOC107903039</name>
</gene>
<dbReference type="PaxDb" id="3635-A0A1U8NRC2"/>
<name>A0A1U8J7K3_GOSHI</name>
<keyword evidence="3" id="KW-0694">RNA-binding</keyword>
<dbReference type="SUPFAM" id="SSF53178">
    <property type="entry name" value="Peptidyl-tRNA hydrolase-like"/>
    <property type="match status" value="1"/>
</dbReference>
<keyword evidence="2" id="KW-0378">Hydrolase</keyword>
<dbReference type="InterPro" id="IPR036416">
    <property type="entry name" value="Pept_tRNA_hydro_sf"/>
</dbReference>
<evidence type="ECO:0000313" key="5">
    <source>
        <dbReference type="RefSeq" id="XP_016684593.2"/>
    </source>
</evidence>
<protein>
    <submittedName>
        <fullName evidence="5">Uncharacterized protein isoform X1</fullName>
    </submittedName>
</protein>
<reference evidence="5" key="2">
    <citation type="submission" date="2025-08" db="UniProtKB">
        <authorList>
            <consortium name="RefSeq"/>
        </authorList>
    </citation>
    <scope>IDENTIFICATION</scope>
</reference>
<sequence length="106" mass="11356">MPRCRCPSPGRSLCLASRGSSSVSVIPVVFMMVDAIAKAKGISINTVNFKAQIGKGNVPVMLAKPQTFMNSSGWGHCIILQDSIKASSGDFCASLIPTHRMKKFQI</sequence>
<dbReference type="GeneID" id="107903039"/>
<dbReference type="PANTHER" id="PTHR17224:SF1">
    <property type="entry name" value="PEPTIDYL-TRNA HYDROLASE"/>
    <property type="match status" value="1"/>
</dbReference>
<dbReference type="Pfam" id="PF01195">
    <property type="entry name" value="Pept_tRNA_hydro"/>
    <property type="match status" value="1"/>
</dbReference>
<accession>A0A1U8J7K3</accession>
<dbReference type="PANTHER" id="PTHR17224">
    <property type="entry name" value="PEPTIDYL-TRNA HYDROLASE"/>
    <property type="match status" value="1"/>
</dbReference>